<organism evidence="1 2">
    <name type="scientific">Owenia fusiformis</name>
    <name type="common">Polychaete worm</name>
    <dbReference type="NCBI Taxonomy" id="6347"/>
    <lineage>
        <taxon>Eukaryota</taxon>
        <taxon>Metazoa</taxon>
        <taxon>Spiralia</taxon>
        <taxon>Lophotrochozoa</taxon>
        <taxon>Annelida</taxon>
        <taxon>Polychaeta</taxon>
        <taxon>Sedentaria</taxon>
        <taxon>Canalipalpata</taxon>
        <taxon>Sabellida</taxon>
        <taxon>Oweniida</taxon>
        <taxon>Oweniidae</taxon>
        <taxon>Owenia</taxon>
    </lineage>
</organism>
<dbReference type="InterPro" id="IPR016187">
    <property type="entry name" value="CTDL_fold"/>
</dbReference>
<dbReference type="SMART" id="SM00034">
    <property type="entry name" value="CLECT"/>
    <property type="match status" value="1"/>
</dbReference>
<gene>
    <name evidence="1" type="ORF">OFUS_LOCUS12814</name>
</gene>
<dbReference type="InterPro" id="IPR016186">
    <property type="entry name" value="C-type_lectin-like/link_sf"/>
</dbReference>
<dbReference type="Pfam" id="PF00059">
    <property type="entry name" value="Lectin_C"/>
    <property type="match status" value="1"/>
</dbReference>
<proteinExistence type="predicted"/>
<dbReference type="AlphaFoldDB" id="A0A8J1XW46"/>
<evidence type="ECO:0000313" key="2">
    <source>
        <dbReference type="Proteomes" id="UP000749559"/>
    </source>
</evidence>
<accession>A0A8J1XW46</accession>
<reference evidence="1" key="1">
    <citation type="submission" date="2022-03" db="EMBL/GenBank/DDBJ databases">
        <authorList>
            <person name="Martin C."/>
        </authorList>
    </citation>
    <scope>NUCLEOTIDE SEQUENCE</scope>
</reference>
<dbReference type="OrthoDB" id="6154520at2759"/>
<name>A0A8J1XW46_OWEFU</name>
<dbReference type="Proteomes" id="UP000749559">
    <property type="component" value="Unassembled WGS sequence"/>
</dbReference>
<sequence>MLNNMFLNTGIYFAILFPAYFCETFQQAYYKKKPGHIYHHGGNGTGLVASTLEHSEMQCLIKCTKDPQCFNVNFKEGVMCDMYGLADGGWYETNNIFDAYATRGSDPKVVAMATTPDRCASLGLVDLNVTGSCYYIDTTKRNVLDGQHACQSHIPPMDIVSIEDEDEYDRIMSHICANFSSSTLWNIGLNDIDVEMQYTWFGTGATPIWTNWDEDEGFPAEDTTKNCVSMKHGNGRWLGVGCNLSVEFTICEYINYS</sequence>
<dbReference type="InterPro" id="IPR001304">
    <property type="entry name" value="C-type_lectin-like"/>
</dbReference>
<evidence type="ECO:0000313" key="1">
    <source>
        <dbReference type="EMBL" id="CAH1787035.1"/>
    </source>
</evidence>
<dbReference type="PROSITE" id="PS50041">
    <property type="entry name" value="C_TYPE_LECTIN_2"/>
    <property type="match status" value="1"/>
</dbReference>
<dbReference type="Gene3D" id="3.10.100.10">
    <property type="entry name" value="Mannose-Binding Protein A, subunit A"/>
    <property type="match status" value="1"/>
</dbReference>
<protein>
    <submittedName>
        <fullName evidence="1">Uncharacterized protein</fullName>
    </submittedName>
</protein>
<keyword evidence="2" id="KW-1185">Reference proteome</keyword>
<comment type="caution">
    <text evidence="1">The sequence shown here is derived from an EMBL/GenBank/DDBJ whole genome shotgun (WGS) entry which is preliminary data.</text>
</comment>
<dbReference type="SUPFAM" id="SSF56436">
    <property type="entry name" value="C-type lectin-like"/>
    <property type="match status" value="1"/>
</dbReference>
<dbReference type="CDD" id="cd00037">
    <property type="entry name" value="CLECT"/>
    <property type="match status" value="1"/>
</dbReference>
<dbReference type="EMBL" id="CAIIXF020000006">
    <property type="protein sequence ID" value="CAH1787035.1"/>
    <property type="molecule type" value="Genomic_DNA"/>
</dbReference>